<dbReference type="Gene3D" id="1.10.3720.10">
    <property type="entry name" value="MetI-like"/>
    <property type="match status" value="1"/>
</dbReference>
<evidence type="ECO:0000256" key="6">
    <source>
        <dbReference type="ARBA" id="ARBA00022989"/>
    </source>
</evidence>
<evidence type="ECO:0000259" key="10">
    <source>
        <dbReference type="PROSITE" id="PS50928"/>
    </source>
</evidence>
<dbReference type="InterPro" id="IPR050366">
    <property type="entry name" value="BP-dependent_transpt_permease"/>
</dbReference>
<dbReference type="SUPFAM" id="SSF161098">
    <property type="entry name" value="MetI-like"/>
    <property type="match status" value="1"/>
</dbReference>
<feature type="transmembrane region" description="Helical" evidence="9">
    <location>
        <begin position="28"/>
        <end position="50"/>
    </location>
</feature>
<evidence type="ECO:0000256" key="2">
    <source>
        <dbReference type="ARBA" id="ARBA00022448"/>
    </source>
</evidence>
<protein>
    <submittedName>
        <fullName evidence="11">Putrescine export system permease protein SapC</fullName>
    </submittedName>
</protein>
<dbReference type="PANTHER" id="PTHR43386">
    <property type="entry name" value="OLIGOPEPTIDE TRANSPORT SYSTEM PERMEASE PROTEIN APPC"/>
    <property type="match status" value="1"/>
</dbReference>
<evidence type="ECO:0000256" key="1">
    <source>
        <dbReference type="ARBA" id="ARBA00004429"/>
    </source>
</evidence>
<feature type="transmembrane region" description="Helical" evidence="9">
    <location>
        <begin position="216"/>
        <end position="241"/>
    </location>
</feature>
<comment type="subcellular location">
    <subcellularLocation>
        <location evidence="1">Cell inner membrane</location>
        <topology evidence="1">Multi-pass membrane protein</topology>
    </subcellularLocation>
    <subcellularLocation>
        <location evidence="9">Cell membrane</location>
        <topology evidence="9">Multi-pass membrane protein</topology>
    </subcellularLocation>
</comment>
<evidence type="ECO:0000313" key="11">
    <source>
        <dbReference type="EMBL" id="QHJ13638.1"/>
    </source>
</evidence>
<evidence type="ECO:0000256" key="4">
    <source>
        <dbReference type="ARBA" id="ARBA00022519"/>
    </source>
</evidence>
<evidence type="ECO:0000256" key="9">
    <source>
        <dbReference type="RuleBase" id="RU363032"/>
    </source>
</evidence>
<dbReference type="EMBL" id="CP047656">
    <property type="protein sequence ID" value="QHJ13638.1"/>
    <property type="molecule type" value="Genomic_DNA"/>
</dbReference>
<dbReference type="RefSeq" id="WP_160181726.1">
    <property type="nucleotide sequence ID" value="NZ_CP047656.1"/>
</dbReference>
<organism evidence="11 12">
    <name type="scientific">Paraglaciecola mesophila</name>
    <dbReference type="NCBI Taxonomy" id="197222"/>
    <lineage>
        <taxon>Bacteria</taxon>
        <taxon>Pseudomonadati</taxon>
        <taxon>Pseudomonadota</taxon>
        <taxon>Gammaproteobacteria</taxon>
        <taxon>Alteromonadales</taxon>
        <taxon>Alteromonadaceae</taxon>
        <taxon>Paraglaciecola</taxon>
    </lineage>
</organism>
<evidence type="ECO:0000256" key="5">
    <source>
        <dbReference type="ARBA" id="ARBA00022692"/>
    </source>
</evidence>
<dbReference type="InterPro" id="IPR035906">
    <property type="entry name" value="MetI-like_sf"/>
</dbReference>
<feature type="transmembrane region" description="Helical" evidence="9">
    <location>
        <begin position="140"/>
        <end position="170"/>
    </location>
</feature>
<keyword evidence="5 9" id="KW-0812">Transmembrane</keyword>
<name>A0A857JQE8_9ALTE</name>
<dbReference type="KEGG" id="pmes:FX988_03907"/>
<keyword evidence="3" id="KW-1003">Cell membrane</keyword>
<dbReference type="Pfam" id="PF00528">
    <property type="entry name" value="BPD_transp_1"/>
    <property type="match status" value="1"/>
</dbReference>
<evidence type="ECO:0000313" key="12">
    <source>
        <dbReference type="Proteomes" id="UP000464524"/>
    </source>
</evidence>
<dbReference type="GO" id="GO:0005886">
    <property type="term" value="C:plasma membrane"/>
    <property type="evidence" value="ECO:0007669"/>
    <property type="project" value="UniProtKB-SubCell"/>
</dbReference>
<dbReference type="PROSITE" id="PS50928">
    <property type="entry name" value="ABC_TM1"/>
    <property type="match status" value="1"/>
</dbReference>
<gene>
    <name evidence="11" type="ORF">FX988_03907</name>
</gene>
<feature type="transmembrane region" description="Helical" evidence="9">
    <location>
        <begin position="261"/>
        <end position="284"/>
    </location>
</feature>
<dbReference type="Pfam" id="PF12911">
    <property type="entry name" value="OppC_N"/>
    <property type="match status" value="1"/>
</dbReference>
<evidence type="ECO:0000256" key="7">
    <source>
        <dbReference type="ARBA" id="ARBA00023136"/>
    </source>
</evidence>
<dbReference type="GO" id="GO:0055085">
    <property type="term" value="P:transmembrane transport"/>
    <property type="evidence" value="ECO:0007669"/>
    <property type="project" value="InterPro"/>
</dbReference>
<keyword evidence="7 9" id="KW-0472">Membrane</keyword>
<dbReference type="AlphaFoldDB" id="A0A857JQE8"/>
<comment type="similarity">
    <text evidence="8">Belongs to the binding-protein-dependent transport system permease family. OppBC subfamily.</text>
</comment>
<dbReference type="PANTHER" id="PTHR43386:SF5">
    <property type="entry name" value="PUTRESCINE EXPORT SYSTEM PERMEASE PROTEIN SAPC"/>
    <property type="match status" value="1"/>
</dbReference>
<dbReference type="InterPro" id="IPR025966">
    <property type="entry name" value="OppC_N"/>
</dbReference>
<keyword evidence="2 9" id="KW-0813">Transport</keyword>
<keyword evidence="4" id="KW-0997">Cell inner membrane</keyword>
<reference evidence="11 12" key="1">
    <citation type="submission" date="2019-12" db="EMBL/GenBank/DDBJ databases">
        <title>Genome sequencing and assembly of endphytes of Porphyra tenera.</title>
        <authorList>
            <person name="Park J.M."/>
            <person name="Shin R."/>
            <person name="Jo S.H."/>
        </authorList>
    </citation>
    <scope>NUCLEOTIDE SEQUENCE [LARGE SCALE GENOMIC DNA]</scope>
    <source>
        <strain evidence="11 12">GPM4</strain>
    </source>
</reference>
<evidence type="ECO:0000256" key="3">
    <source>
        <dbReference type="ARBA" id="ARBA00022475"/>
    </source>
</evidence>
<keyword evidence="12" id="KW-1185">Reference proteome</keyword>
<dbReference type="CDD" id="cd06261">
    <property type="entry name" value="TM_PBP2"/>
    <property type="match status" value="1"/>
</dbReference>
<dbReference type="OrthoDB" id="9805884at2"/>
<dbReference type="InterPro" id="IPR000515">
    <property type="entry name" value="MetI-like"/>
</dbReference>
<feature type="transmembrane region" description="Helical" evidence="9">
    <location>
        <begin position="97"/>
        <end position="120"/>
    </location>
</feature>
<feature type="domain" description="ABC transmembrane type-1" evidence="10">
    <location>
        <begin position="95"/>
        <end position="284"/>
    </location>
</feature>
<sequence length="297" mass="32633">MPRLNLYQEEFYPSPIQNTWKEFKENHAALLSLYCVIFFIFLMIFGPFLAPYDPLQQNIELLLVPPAWDNNGDISYLFGTDGLGRDMLSRIIYGCRMTFGISLVLVIISMLIGVALGAMAGMSKGLRSSVVNHLLDSIMAIPTLLIAIIIIAIVGTGLVNSMWAISLALIPQFIHQTRDIVRQKMKKEYVLAAQLDGAGKIHIFFNSILPNMAEMLVVQVTLALSVAILDISALGFLNLGAQAPSPELGALLSEGLTTAYVAPWNIALPGAAIFFMMMSINLVGDGLRSALRYRLLR</sequence>
<accession>A0A857JQE8</accession>
<proteinExistence type="inferred from homology"/>
<keyword evidence="6 9" id="KW-1133">Transmembrane helix</keyword>
<evidence type="ECO:0000256" key="8">
    <source>
        <dbReference type="ARBA" id="ARBA00024202"/>
    </source>
</evidence>
<dbReference type="Proteomes" id="UP000464524">
    <property type="component" value="Chromosome"/>
</dbReference>